<gene>
    <name evidence="2" type="ORF">ACFOEB_16905</name>
</gene>
<feature type="chain" id="PRO_5046005531" evidence="1">
    <location>
        <begin position="21"/>
        <end position="322"/>
    </location>
</feature>
<evidence type="ECO:0000313" key="2">
    <source>
        <dbReference type="EMBL" id="MFC3156893.1"/>
    </source>
</evidence>
<accession>A0ABV7HVP8</accession>
<comment type="caution">
    <text evidence="2">The sequence shown here is derived from an EMBL/GenBank/DDBJ whole genome shotgun (WGS) entry which is preliminary data.</text>
</comment>
<proteinExistence type="predicted"/>
<reference evidence="3" key="1">
    <citation type="journal article" date="2019" name="Int. J. Syst. Evol. Microbiol.">
        <title>The Global Catalogue of Microorganisms (GCM) 10K type strain sequencing project: providing services to taxonomists for standard genome sequencing and annotation.</title>
        <authorList>
            <consortium name="The Broad Institute Genomics Platform"/>
            <consortium name="The Broad Institute Genome Sequencing Center for Infectious Disease"/>
            <person name="Wu L."/>
            <person name="Ma J."/>
        </authorList>
    </citation>
    <scope>NUCLEOTIDE SEQUENCE [LARGE SCALE GENOMIC DNA]</scope>
    <source>
        <strain evidence="3">KCTC 52141</strain>
    </source>
</reference>
<dbReference type="RefSeq" id="WP_382418356.1">
    <property type="nucleotide sequence ID" value="NZ_AP031500.1"/>
</dbReference>
<dbReference type="Pfam" id="PF00756">
    <property type="entry name" value="Esterase"/>
    <property type="match status" value="1"/>
</dbReference>
<keyword evidence="3" id="KW-1185">Reference proteome</keyword>
<sequence>MKPIVVLLAMLLLTPLSEAAAFNHPPIRTGVTLTPDHRPQPDAPAGELQGPFEFHSRIIPNTVRRYWVFVPAQYDSATAASLLVFQDGQRAINPEGPIRIQHVMANLIAKGEMPVTIGLFITPGNLSQHYPDNLGMQNPNHRWQEYDVLGDRYARLLINEMLPELEKRYTLTDNPEQRAIGGTSSGAIAAFTVAWERPDYFRKVYSGIGSYVSIGYRPEATPPQQLGGHDYPALIRRSPIRPMRLFIQDGSNDLDNEWGDWFLANQQMVKALAYANRAADDKNQAGPRYQFTHVWTDGRHNDDHPGALLPEGLRWLWAGDKK</sequence>
<name>A0ABV7HVP8_9GAMM</name>
<feature type="signal peptide" evidence="1">
    <location>
        <begin position="1"/>
        <end position="20"/>
    </location>
</feature>
<protein>
    <submittedName>
        <fullName evidence="2">Alpha/beta hydrolase</fullName>
    </submittedName>
</protein>
<dbReference type="PANTHER" id="PTHR48098">
    <property type="entry name" value="ENTEROCHELIN ESTERASE-RELATED"/>
    <property type="match status" value="1"/>
</dbReference>
<evidence type="ECO:0000256" key="1">
    <source>
        <dbReference type="SAM" id="SignalP"/>
    </source>
</evidence>
<dbReference type="InterPro" id="IPR000801">
    <property type="entry name" value="Esterase-like"/>
</dbReference>
<dbReference type="Proteomes" id="UP001595548">
    <property type="component" value="Unassembled WGS sequence"/>
</dbReference>
<dbReference type="InterPro" id="IPR029058">
    <property type="entry name" value="AB_hydrolase_fold"/>
</dbReference>
<dbReference type="InterPro" id="IPR050583">
    <property type="entry name" value="Mycobacterial_A85_antigen"/>
</dbReference>
<keyword evidence="2" id="KW-0378">Hydrolase</keyword>
<dbReference type="GO" id="GO:0016787">
    <property type="term" value="F:hydrolase activity"/>
    <property type="evidence" value="ECO:0007669"/>
    <property type="project" value="UniProtKB-KW"/>
</dbReference>
<dbReference type="SUPFAM" id="SSF53474">
    <property type="entry name" value="alpha/beta-Hydrolases"/>
    <property type="match status" value="1"/>
</dbReference>
<organism evidence="2 3">
    <name type="scientific">Gilvimarinus japonicus</name>
    <dbReference type="NCBI Taxonomy" id="1796469"/>
    <lineage>
        <taxon>Bacteria</taxon>
        <taxon>Pseudomonadati</taxon>
        <taxon>Pseudomonadota</taxon>
        <taxon>Gammaproteobacteria</taxon>
        <taxon>Cellvibrionales</taxon>
        <taxon>Cellvibrionaceae</taxon>
        <taxon>Gilvimarinus</taxon>
    </lineage>
</organism>
<evidence type="ECO:0000313" key="3">
    <source>
        <dbReference type="Proteomes" id="UP001595548"/>
    </source>
</evidence>
<dbReference type="PANTHER" id="PTHR48098:SF3">
    <property type="entry name" value="IRON(III) ENTEROBACTIN ESTERASE"/>
    <property type="match status" value="1"/>
</dbReference>
<keyword evidence="1" id="KW-0732">Signal</keyword>
<dbReference type="EMBL" id="JBHRTL010000031">
    <property type="protein sequence ID" value="MFC3156893.1"/>
    <property type="molecule type" value="Genomic_DNA"/>
</dbReference>
<dbReference type="Gene3D" id="3.40.50.1820">
    <property type="entry name" value="alpha/beta hydrolase"/>
    <property type="match status" value="1"/>
</dbReference>